<feature type="signal peptide" evidence="3">
    <location>
        <begin position="1"/>
        <end position="19"/>
    </location>
</feature>
<feature type="compositionally biased region" description="Acidic residues" evidence="2">
    <location>
        <begin position="299"/>
        <end position="308"/>
    </location>
</feature>
<organism evidence="4 5">
    <name type="scientific">Aedes albopictus</name>
    <name type="common">Asian tiger mosquito</name>
    <name type="synonym">Stegomyia albopicta</name>
    <dbReference type="NCBI Taxonomy" id="7160"/>
    <lineage>
        <taxon>Eukaryota</taxon>
        <taxon>Metazoa</taxon>
        <taxon>Ecdysozoa</taxon>
        <taxon>Arthropoda</taxon>
        <taxon>Hexapoda</taxon>
        <taxon>Insecta</taxon>
        <taxon>Pterygota</taxon>
        <taxon>Neoptera</taxon>
        <taxon>Endopterygota</taxon>
        <taxon>Diptera</taxon>
        <taxon>Nematocera</taxon>
        <taxon>Culicoidea</taxon>
        <taxon>Culicidae</taxon>
        <taxon>Culicinae</taxon>
        <taxon>Aedini</taxon>
        <taxon>Aedes</taxon>
        <taxon>Stegomyia</taxon>
    </lineage>
</organism>
<dbReference type="Proteomes" id="UP000069940">
    <property type="component" value="Unassembled WGS sequence"/>
</dbReference>
<dbReference type="Pfam" id="PF00379">
    <property type="entry name" value="Chitin_bind_4"/>
    <property type="match status" value="1"/>
</dbReference>
<dbReference type="GeneID" id="109430468"/>
<feature type="compositionally biased region" description="Low complexity" evidence="2">
    <location>
        <begin position="321"/>
        <end position="333"/>
    </location>
</feature>
<feature type="compositionally biased region" description="Polar residues" evidence="2">
    <location>
        <begin position="128"/>
        <end position="141"/>
    </location>
</feature>
<sequence>MKNMLLLVPLVGLISLATAQYGPAPPRINIPGAIPLPVVRGIPIREERVLPPQPQVLRVRRPGPGPIRTLIPNTIQISTPKFLEPEAKPVTEDHEEHELSQPFIPIIHSSPAPPQHSIPDDHDEQRDIQQNTLSRFNSQENRPAPIPRAQIPERFFATDKDVPSNAQRFAITSERPVAPAPVAKQYRPAPQQVISRPAPVRHQQPQQHYDEDRPHSSRQQQEDERRRKPVAQILRKWREEHEDGSITWGFENDDGSFKEETIGIDCVTRGSYGYIDPDGEKREFTYETGIKCDPNKRDEEDEEELEEELQYKNVPSKAKRPQPQQQQQQYYRN</sequence>
<reference evidence="5" key="1">
    <citation type="journal article" date="2015" name="Proc. Natl. Acad. Sci. U.S.A.">
        <title>Genome sequence of the Asian Tiger mosquito, Aedes albopictus, reveals insights into its biology, genetics, and evolution.</title>
        <authorList>
            <person name="Chen X.G."/>
            <person name="Jiang X."/>
            <person name="Gu J."/>
            <person name="Xu M."/>
            <person name="Wu Y."/>
            <person name="Deng Y."/>
            <person name="Zhang C."/>
            <person name="Bonizzoni M."/>
            <person name="Dermauw W."/>
            <person name="Vontas J."/>
            <person name="Armbruster P."/>
            <person name="Huang X."/>
            <person name="Yang Y."/>
            <person name="Zhang H."/>
            <person name="He W."/>
            <person name="Peng H."/>
            <person name="Liu Y."/>
            <person name="Wu K."/>
            <person name="Chen J."/>
            <person name="Lirakis M."/>
            <person name="Topalis P."/>
            <person name="Van Leeuwen T."/>
            <person name="Hall A.B."/>
            <person name="Jiang X."/>
            <person name="Thorpe C."/>
            <person name="Mueller R.L."/>
            <person name="Sun C."/>
            <person name="Waterhouse R.M."/>
            <person name="Yan G."/>
            <person name="Tu Z.J."/>
            <person name="Fang X."/>
            <person name="James A.A."/>
        </authorList>
    </citation>
    <scope>NUCLEOTIDE SEQUENCE [LARGE SCALE GENOMIC DNA]</scope>
    <source>
        <strain evidence="5">Foshan</strain>
    </source>
</reference>
<dbReference type="InterPro" id="IPR050468">
    <property type="entry name" value="Cuticle_Struct_Prot"/>
</dbReference>
<evidence type="ECO:0000313" key="4">
    <source>
        <dbReference type="EnsemblMetazoa" id="AALFPA23_004821.P5984"/>
    </source>
</evidence>
<dbReference type="PANTHER" id="PTHR10380:SF2">
    <property type="entry name" value="AGAP003037-PA"/>
    <property type="match status" value="1"/>
</dbReference>
<reference evidence="4" key="2">
    <citation type="submission" date="2025-05" db="UniProtKB">
        <authorList>
            <consortium name="EnsemblMetazoa"/>
        </authorList>
    </citation>
    <scope>IDENTIFICATION</scope>
    <source>
        <strain evidence="4">Foshan</strain>
    </source>
</reference>
<evidence type="ECO:0000256" key="1">
    <source>
        <dbReference type="PROSITE-ProRule" id="PRU00497"/>
    </source>
</evidence>
<keyword evidence="5" id="KW-1185">Reference proteome</keyword>
<dbReference type="PROSITE" id="PS51155">
    <property type="entry name" value="CHIT_BIND_RR_2"/>
    <property type="match status" value="1"/>
</dbReference>
<proteinExistence type="predicted"/>
<dbReference type="EnsemblMetazoa" id="AALFPA23_004821.R5984">
    <property type="protein sequence ID" value="AALFPA23_004821.P5984"/>
    <property type="gene ID" value="AALFPA23_004821"/>
</dbReference>
<feature type="region of interest" description="Disordered" evidence="2">
    <location>
        <begin position="105"/>
        <end position="159"/>
    </location>
</feature>
<protein>
    <submittedName>
        <fullName evidence="4">Uncharacterized protein</fullName>
    </submittedName>
</protein>
<keyword evidence="3" id="KW-0732">Signal</keyword>
<accession>A0ABM1Y1H1</accession>
<feature type="region of interest" description="Disordered" evidence="2">
    <location>
        <begin position="171"/>
        <end position="228"/>
    </location>
</feature>
<feature type="compositionally biased region" description="Basic and acidic residues" evidence="2">
    <location>
        <begin position="208"/>
        <end position="226"/>
    </location>
</feature>
<evidence type="ECO:0000313" key="5">
    <source>
        <dbReference type="Proteomes" id="UP000069940"/>
    </source>
</evidence>
<feature type="compositionally biased region" description="Basic and acidic residues" evidence="2">
    <location>
        <begin position="118"/>
        <end position="127"/>
    </location>
</feature>
<evidence type="ECO:0000256" key="3">
    <source>
        <dbReference type="SAM" id="SignalP"/>
    </source>
</evidence>
<dbReference type="RefSeq" id="XP_029732271.2">
    <property type="nucleotide sequence ID" value="XM_029876411.2"/>
</dbReference>
<dbReference type="InterPro" id="IPR000618">
    <property type="entry name" value="Insect_cuticle"/>
</dbReference>
<feature type="chain" id="PRO_5046060118" evidence="3">
    <location>
        <begin position="20"/>
        <end position="333"/>
    </location>
</feature>
<keyword evidence="1" id="KW-0193">Cuticle</keyword>
<name>A0ABM1Y1H1_AEDAL</name>
<evidence type="ECO:0000256" key="2">
    <source>
        <dbReference type="SAM" id="MobiDB-lite"/>
    </source>
</evidence>
<feature type="region of interest" description="Disordered" evidence="2">
    <location>
        <begin position="276"/>
        <end position="333"/>
    </location>
</feature>
<dbReference type="PANTHER" id="PTHR10380">
    <property type="entry name" value="CUTICLE PROTEIN"/>
    <property type="match status" value="1"/>
</dbReference>